<dbReference type="GO" id="GO:0005886">
    <property type="term" value="C:plasma membrane"/>
    <property type="evidence" value="ECO:0007669"/>
    <property type="project" value="TreeGrafter"/>
</dbReference>
<dbReference type="PANTHER" id="PTHR30586">
    <property type="entry name" value="ELECTRON TRANSPORT COMPLEX PROTEIN RNFE"/>
    <property type="match status" value="1"/>
</dbReference>
<reference evidence="8" key="1">
    <citation type="journal article" date="2014" name="Front. Microbiol.">
        <title>High frequency of phylogenetically diverse reductive dehalogenase-homologous genes in deep subseafloor sedimentary metagenomes.</title>
        <authorList>
            <person name="Kawai M."/>
            <person name="Futagami T."/>
            <person name="Toyoda A."/>
            <person name="Takaki Y."/>
            <person name="Nishi S."/>
            <person name="Hori S."/>
            <person name="Arai W."/>
            <person name="Tsubouchi T."/>
            <person name="Morono Y."/>
            <person name="Uchiyama I."/>
            <person name="Ito T."/>
            <person name="Fujiyama A."/>
            <person name="Inagaki F."/>
            <person name="Takami H."/>
        </authorList>
    </citation>
    <scope>NUCLEOTIDE SEQUENCE</scope>
    <source>
        <strain evidence="8">Expedition CK06-06</strain>
    </source>
</reference>
<dbReference type="Pfam" id="PF02508">
    <property type="entry name" value="Rnf-Nqr"/>
    <property type="match status" value="1"/>
</dbReference>
<gene>
    <name evidence="8" type="ORF">S12H4_46060</name>
</gene>
<evidence type="ECO:0000256" key="5">
    <source>
        <dbReference type="ARBA" id="ARBA00022989"/>
    </source>
</evidence>
<feature type="transmembrane region" description="Helical" evidence="7">
    <location>
        <begin position="93"/>
        <end position="114"/>
    </location>
</feature>
<dbReference type="NCBIfam" id="NF009070">
    <property type="entry name" value="PRK12405.1"/>
    <property type="match status" value="1"/>
</dbReference>
<feature type="transmembrane region" description="Helical" evidence="7">
    <location>
        <begin position="141"/>
        <end position="161"/>
    </location>
</feature>
<evidence type="ECO:0000256" key="1">
    <source>
        <dbReference type="ARBA" id="ARBA00004127"/>
    </source>
</evidence>
<organism evidence="8">
    <name type="scientific">marine sediment metagenome</name>
    <dbReference type="NCBI Taxonomy" id="412755"/>
    <lineage>
        <taxon>unclassified sequences</taxon>
        <taxon>metagenomes</taxon>
        <taxon>ecological metagenomes</taxon>
    </lineage>
</organism>
<evidence type="ECO:0000256" key="4">
    <source>
        <dbReference type="ARBA" id="ARBA00022967"/>
    </source>
</evidence>
<dbReference type="AlphaFoldDB" id="X1VGZ2"/>
<evidence type="ECO:0000256" key="6">
    <source>
        <dbReference type="ARBA" id="ARBA00023136"/>
    </source>
</evidence>
<proteinExistence type="predicted"/>
<dbReference type="InterPro" id="IPR003667">
    <property type="entry name" value="NqrDE/RnfAE"/>
</dbReference>
<sequence length="170" mass="18062">MDNAIGMSVGVAFVLLGSNLIVSTIRKGVPNIVRIPVFIVIIATFVTVVNLVFHAYVPALYESLGIYLPLIVVNCIILGRAEAFASKNPVTSSIADALGVSIGFLLALLIISFLRELLGTGGLSLFGADLFTLPVLGENPMTLFILPPGAFLVMALLLALFRRMGVMKSE</sequence>
<evidence type="ECO:0000256" key="2">
    <source>
        <dbReference type="ARBA" id="ARBA00022448"/>
    </source>
</evidence>
<comment type="subcellular location">
    <subcellularLocation>
        <location evidence="1">Endomembrane system</location>
        <topology evidence="1">Multi-pass membrane protein</topology>
    </subcellularLocation>
</comment>
<protein>
    <recommendedName>
        <fullName evidence="9">Electron transport complex subunit RsxE</fullName>
    </recommendedName>
</protein>
<feature type="transmembrane region" description="Helical" evidence="7">
    <location>
        <begin position="6"/>
        <end position="25"/>
    </location>
</feature>
<evidence type="ECO:0008006" key="9">
    <source>
        <dbReference type="Google" id="ProtNLM"/>
    </source>
</evidence>
<name>X1VGZ2_9ZZZZ</name>
<dbReference type="GO" id="GO:0012505">
    <property type="term" value="C:endomembrane system"/>
    <property type="evidence" value="ECO:0007669"/>
    <property type="project" value="UniProtKB-SubCell"/>
</dbReference>
<evidence type="ECO:0000256" key="3">
    <source>
        <dbReference type="ARBA" id="ARBA00022692"/>
    </source>
</evidence>
<feature type="transmembrane region" description="Helical" evidence="7">
    <location>
        <begin position="63"/>
        <end position="81"/>
    </location>
</feature>
<keyword evidence="3 7" id="KW-0812">Transmembrane</keyword>
<evidence type="ECO:0000313" key="8">
    <source>
        <dbReference type="EMBL" id="GAJ14011.1"/>
    </source>
</evidence>
<keyword evidence="5 7" id="KW-1133">Transmembrane helix</keyword>
<keyword evidence="6 7" id="KW-0472">Membrane</keyword>
<dbReference type="PANTHER" id="PTHR30586:SF0">
    <property type="entry name" value="ION-TRANSLOCATING OXIDOREDUCTASE COMPLEX SUBUNIT E"/>
    <property type="match status" value="1"/>
</dbReference>
<keyword evidence="2" id="KW-0813">Transport</keyword>
<comment type="caution">
    <text evidence="8">The sequence shown here is derived from an EMBL/GenBank/DDBJ whole genome shotgun (WGS) entry which is preliminary data.</text>
</comment>
<dbReference type="PIRSF" id="PIRSF006102">
    <property type="entry name" value="NQR_DE"/>
    <property type="match status" value="1"/>
</dbReference>
<evidence type="ECO:0000256" key="7">
    <source>
        <dbReference type="SAM" id="Phobius"/>
    </source>
</evidence>
<accession>X1VGZ2</accession>
<keyword evidence="4" id="KW-1278">Translocase</keyword>
<feature type="transmembrane region" description="Helical" evidence="7">
    <location>
        <begin position="37"/>
        <end position="57"/>
    </location>
</feature>
<dbReference type="EMBL" id="BARW01028542">
    <property type="protein sequence ID" value="GAJ14011.1"/>
    <property type="molecule type" value="Genomic_DNA"/>
</dbReference>